<dbReference type="OrthoDB" id="6337871at2759"/>
<evidence type="ECO:0000256" key="9">
    <source>
        <dbReference type="SAM" id="SignalP"/>
    </source>
</evidence>
<comment type="catalytic activity">
    <reaction evidence="1">
        <text>Hydrolysis of (1-&gt;4)-beta-linkages between N-acetylmuramic acid and N-acetyl-D-glucosamine residues in a peptidoglycan and between N-acetyl-D-glucosamine residues in chitodextrins.</text>
        <dbReference type="EC" id="3.2.1.17"/>
    </reaction>
</comment>
<feature type="disulfide bond" evidence="8">
    <location>
        <begin position="64"/>
        <end position="84"/>
    </location>
</feature>
<feature type="disulfide bond" evidence="8">
    <location>
        <begin position="42"/>
        <end position="51"/>
    </location>
</feature>
<dbReference type="GO" id="GO:0042742">
    <property type="term" value="P:defense response to bacterium"/>
    <property type="evidence" value="ECO:0007669"/>
    <property type="project" value="UniProtKB-KW"/>
</dbReference>
<dbReference type="Proteomes" id="UP000593567">
    <property type="component" value="Unassembled WGS sequence"/>
</dbReference>
<evidence type="ECO:0000256" key="5">
    <source>
        <dbReference type="ARBA" id="ARBA00022801"/>
    </source>
</evidence>
<gene>
    <name evidence="10" type="ORF">EB796_007946</name>
</gene>
<proteinExistence type="predicted"/>
<evidence type="ECO:0000313" key="10">
    <source>
        <dbReference type="EMBL" id="KAF6033743.1"/>
    </source>
</evidence>
<organism evidence="10 11">
    <name type="scientific">Bugula neritina</name>
    <name type="common">Brown bryozoan</name>
    <name type="synonym">Sertularia neritina</name>
    <dbReference type="NCBI Taxonomy" id="10212"/>
    <lineage>
        <taxon>Eukaryota</taxon>
        <taxon>Metazoa</taxon>
        <taxon>Spiralia</taxon>
        <taxon>Lophotrochozoa</taxon>
        <taxon>Bryozoa</taxon>
        <taxon>Gymnolaemata</taxon>
        <taxon>Cheilostomatida</taxon>
        <taxon>Flustrina</taxon>
        <taxon>Buguloidea</taxon>
        <taxon>Bugulidae</taxon>
        <taxon>Bugula</taxon>
    </lineage>
</organism>
<keyword evidence="3" id="KW-0929">Antimicrobial</keyword>
<evidence type="ECO:0000256" key="4">
    <source>
        <dbReference type="ARBA" id="ARBA00022638"/>
    </source>
</evidence>
<keyword evidence="9" id="KW-0732">Signal</keyword>
<dbReference type="Gene3D" id="1.10.530.10">
    <property type="match status" value="1"/>
</dbReference>
<dbReference type="Pfam" id="PF05497">
    <property type="entry name" value="Destabilase"/>
    <property type="match status" value="1"/>
</dbReference>
<dbReference type="EMBL" id="VXIV02001247">
    <property type="protein sequence ID" value="KAF6033743.1"/>
    <property type="molecule type" value="Genomic_DNA"/>
</dbReference>
<evidence type="ECO:0000256" key="6">
    <source>
        <dbReference type="ARBA" id="ARBA00023157"/>
    </source>
</evidence>
<evidence type="ECO:0000256" key="3">
    <source>
        <dbReference type="ARBA" id="ARBA00022529"/>
    </source>
</evidence>
<feature type="signal peptide" evidence="9">
    <location>
        <begin position="1"/>
        <end position="21"/>
    </location>
</feature>
<evidence type="ECO:0000256" key="8">
    <source>
        <dbReference type="PIRSR" id="PIRSR608597-3"/>
    </source>
</evidence>
<evidence type="ECO:0000256" key="1">
    <source>
        <dbReference type="ARBA" id="ARBA00000632"/>
    </source>
</evidence>
<dbReference type="AlphaFoldDB" id="A0A7J7K6A3"/>
<sequence>MHLSVAVLVCLSVTFVTQTHGVISNACLDCLGQIVSGGGNGCGWVGGSYLCNKYAITEPYYIDCGKPGTDYKSCVANDSCARGCIQKYMSRYSSRCFLFSFGYEFPLNCQDYGRIHTGGPDGCRSPSTESYGVRVYDYCGLGPDPYAEDGGPV</sequence>
<evidence type="ECO:0000313" key="11">
    <source>
        <dbReference type="Proteomes" id="UP000593567"/>
    </source>
</evidence>
<feature type="disulfide bond" evidence="8">
    <location>
        <begin position="27"/>
        <end position="109"/>
    </location>
</feature>
<dbReference type="PROSITE" id="PS51909">
    <property type="entry name" value="LYSOZYME_I"/>
    <property type="match status" value="1"/>
</dbReference>
<keyword evidence="11" id="KW-1185">Reference proteome</keyword>
<evidence type="ECO:0000256" key="7">
    <source>
        <dbReference type="ARBA" id="ARBA00023295"/>
    </source>
</evidence>
<keyword evidence="7" id="KW-0326">Glycosidase</keyword>
<evidence type="ECO:0000256" key="2">
    <source>
        <dbReference type="ARBA" id="ARBA00012732"/>
    </source>
</evidence>
<dbReference type="PANTHER" id="PTHR11195:SF13">
    <property type="entry name" value="INVERTEBRATE-TYPE LYSOZYME 2-RELATED"/>
    <property type="match status" value="1"/>
</dbReference>
<reference evidence="10" key="1">
    <citation type="submission" date="2020-06" db="EMBL/GenBank/DDBJ databases">
        <title>Draft genome of Bugula neritina, a colonial animal packing powerful symbionts and potential medicines.</title>
        <authorList>
            <person name="Rayko M."/>
        </authorList>
    </citation>
    <scope>NUCLEOTIDE SEQUENCE [LARGE SCALE GENOMIC DNA]</scope>
    <source>
        <strain evidence="10">Kwan_BN1</strain>
    </source>
</reference>
<dbReference type="GO" id="GO:0031640">
    <property type="term" value="P:killing of cells of another organism"/>
    <property type="evidence" value="ECO:0007669"/>
    <property type="project" value="UniProtKB-KW"/>
</dbReference>
<feature type="chain" id="PRO_5029526203" description="lysozyme" evidence="9">
    <location>
        <begin position="22"/>
        <end position="153"/>
    </location>
</feature>
<feature type="disulfide bond" evidence="8">
    <location>
        <begin position="74"/>
        <end position="80"/>
    </location>
</feature>
<comment type="caution">
    <text evidence="10">The sequence shown here is derived from an EMBL/GenBank/DDBJ whole genome shotgun (WGS) entry which is preliminary data.</text>
</comment>
<accession>A0A7J7K6A3</accession>
<keyword evidence="5" id="KW-0378">Hydrolase</keyword>
<keyword evidence="4" id="KW-0081">Bacteriolytic enzyme</keyword>
<dbReference type="PANTHER" id="PTHR11195">
    <property type="entry name" value="DESTABILASE-RELATED"/>
    <property type="match status" value="1"/>
</dbReference>
<dbReference type="InterPro" id="IPR008597">
    <property type="entry name" value="Invert_lysozyme"/>
</dbReference>
<protein>
    <recommendedName>
        <fullName evidence="2">lysozyme</fullName>
        <ecNumber evidence="2">3.2.1.17</ecNumber>
    </recommendedName>
</protein>
<dbReference type="EC" id="3.2.1.17" evidence="2"/>
<name>A0A7J7K6A3_BUGNE</name>
<keyword evidence="6 8" id="KW-1015">Disulfide bond</keyword>
<dbReference type="GO" id="GO:0003796">
    <property type="term" value="F:lysozyme activity"/>
    <property type="evidence" value="ECO:0007669"/>
    <property type="project" value="UniProtKB-EC"/>
</dbReference>